<dbReference type="RefSeq" id="WP_119549682.1">
    <property type="nucleotide sequence ID" value="NZ_QXIR01000057.1"/>
</dbReference>
<evidence type="ECO:0000313" key="2">
    <source>
        <dbReference type="Proteomes" id="UP000265801"/>
    </source>
</evidence>
<protein>
    <submittedName>
        <fullName evidence="1">Uncharacterized protein</fullName>
    </submittedName>
</protein>
<name>A0A3A1QLL0_9BACI</name>
<keyword evidence="2" id="KW-1185">Reference proteome</keyword>
<dbReference type="OrthoDB" id="2971525at2"/>
<evidence type="ECO:0000313" key="1">
    <source>
        <dbReference type="EMBL" id="RIW27275.1"/>
    </source>
</evidence>
<dbReference type="AlphaFoldDB" id="A0A3A1QLL0"/>
<sequence>MYKAHEILGTDLPIFQKKQERHFSLEEIIHLNEDPNNYRISGYVPLEKFKEIFYEPVYSKGFEG</sequence>
<proteinExistence type="predicted"/>
<dbReference type="Proteomes" id="UP000265801">
    <property type="component" value="Unassembled WGS sequence"/>
</dbReference>
<dbReference type="EMBL" id="QXIR01000057">
    <property type="protein sequence ID" value="RIW27275.1"/>
    <property type="molecule type" value="Genomic_DNA"/>
</dbReference>
<reference evidence="1 2" key="1">
    <citation type="submission" date="2018-09" db="EMBL/GenBank/DDBJ databases">
        <title>Bacillus saliacetes sp. nov., isolated from Thai shrimp paste (Ka-pi).</title>
        <authorList>
            <person name="Daroonpunt R."/>
            <person name="Tanasupawat S."/>
            <person name="Yiamsombut S."/>
        </authorList>
    </citation>
    <scope>NUCLEOTIDE SEQUENCE [LARGE SCALE GENOMIC DNA]</scope>
    <source>
        <strain evidence="1 2">SKP7-4</strain>
    </source>
</reference>
<comment type="caution">
    <text evidence="1">The sequence shown here is derived from an EMBL/GenBank/DDBJ whole genome shotgun (WGS) entry which is preliminary data.</text>
</comment>
<gene>
    <name evidence="1" type="ORF">D3H55_23120</name>
</gene>
<organism evidence="1 2">
    <name type="scientific">Bacillus salacetis</name>
    <dbReference type="NCBI Taxonomy" id="2315464"/>
    <lineage>
        <taxon>Bacteria</taxon>
        <taxon>Bacillati</taxon>
        <taxon>Bacillota</taxon>
        <taxon>Bacilli</taxon>
        <taxon>Bacillales</taxon>
        <taxon>Bacillaceae</taxon>
        <taxon>Bacillus</taxon>
    </lineage>
</organism>
<accession>A0A3A1QLL0</accession>